<evidence type="ECO:0000256" key="2">
    <source>
        <dbReference type="SAM" id="SignalP"/>
    </source>
</evidence>
<keyword evidence="4" id="KW-1185">Reference proteome</keyword>
<organism evidence="3 4">
    <name type="scientific">Priestia iocasae</name>
    <dbReference type="NCBI Taxonomy" id="2291674"/>
    <lineage>
        <taxon>Bacteria</taxon>
        <taxon>Bacillati</taxon>
        <taxon>Bacillota</taxon>
        <taxon>Bacilli</taxon>
        <taxon>Bacillales</taxon>
        <taxon>Bacillaceae</taxon>
        <taxon>Priestia</taxon>
    </lineage>
</organism>
<comment type="caution">
    <text evidence="3">The sequence shown here is derived from an EMBL/GenBank/DDBJ whole genome shotgun (WGS) entry which is preliminary data.</text>
</comment>
<evidence type="ECO:0000256" key="1">
    <source>
        <dbReference type="SAM" id="MobiDB-lite"/>
    </source>
</evidence>
<feature type="region of interest" description="Disordered" evidence="1">
    <location>
        <begin position="161"/>
        <end position="204"/>
    </location>
</feature>
<evidence type="ECO:0000313" key="4">
    <source>
        <dbReference type="Proteomes" id="UP000809829"/>
    </source>
</evidence>
<keyword evidence="2" id="KW-0732">Signal</keyword>
<gene>
    <name evidence="3" type="ORF">JOC83_002209</name>
</gene>
<dbReference type="InterPro" id="IPR019076">
    <property type="entry name" value="Spore_lipoprot_YhcN/YlaJ-like"/>
</dbReference>
<feature type="chain" id="PRO_5046502682" evidence="2">
    <location>
        <begin position="26"/>
        <end position="204"/>
    </location>
</feature>
<dbReference type="RefSeq" id="WP_205187078.1">
    <property type="nucleotide sequence ID" value="NZ_JAFBFC010000003.1"/>
</dbReference>
<protein>
    <submittedName>
        <fullName evidence="3">YhcN/YlaJ family sporulation lipoprotein</fullName>
    </submittedName>
</protein>
<evidence type="ECO:0000313" key="3">
    <source>
        <dbReference type="EMBL" id="MBM7703362.1"/>
    </source>
</evidence>
<reference evidence="3 4" key="1">
    <citation type="submission" date="2021-01" db="EMBL/GenBank/DDBJ databases">
        <title>Genomic Encyclopedia of Type Strains, Phase IV (KMG-IV): sequencing the most valuable type-strain genomes for metagenomic binning, comparative biology and taxonomic classification.</title>
        <authorList>
            <person name="Goeker M."/>
        </authorList>
    </citation>
    <scope>NUCLEOTIDE SEQUENCE [LARGE SCALE GENOMIC DNA]</scope>
    <source>
        <strain evidence="3 4">DSM 104297</strain>
    </source>
</reference>
<feature type="signal peptide" evidence="2">
    <location>
        <begin position="1"/>
        <end position="25"/>
    </location>
</feature>
<dbReference type="PROSITE" id="PS51257">
    <property type="entry name" value="PROKAR_LIPOPROTEIN"/>
    <property type="match status" value="1"/>
</dbReference>
<keyword evidence="3" id="KW-0449">Lipoprotein</keyword>
<feature type="compositionally biased region" description="Basic and acidic residues" evidence="1">
    <location>
        <begin position="172"/>
        <end position="183"/>
    </location>
</feature>
<dbReference type="EMBL" id="JAFBFC010000003">
    <property type="protein sequence ID" value="MBM7703362.1"/>
    <property type="molecule type" value="Genomic_DNA"/>
</dbReference>
<dbReference type="NCBIfam" id="TIGR02898">
    <property type="entry name" value="spore_YhcN_YlaJ"/>
    <property type="match status" value="1"/>
</dbReference>
<dbReference type="InterPro" id="IPR014247">
    <property type="entry name" value="Spore_lipoprot_YhcN/YlaJ"/>
</dbReference>
<sequence length="204" mass="22758">MKNWIILTSLCCCLTLLGCNNQNNTAEEDLNKEQLITVKNTAPQPVKNQTGTQISKHLVDLATSVPNVKDATAIVVGKYAIVGIDVNNKMDRSEVSSIKYTVAESLKNDPYGANSVVIADPDTFARLRQIGHEIQRGRPVTGFLDELAAIVNRVMPEIAEDIRKNPTPTETNNEKLNEEEQKQLKNTQKKQSNQQLEKNKYNPQ</sequence>
<name>A0ABS2QWN1_9BACI</name>
<dbReference type="Proteomes" id="UP000809829">
    <property type="component" value="Unassembled WGS sequence"/>
</dbReference>
<proteinExistence type="predicted"/>
<dbReference type="Pfam" id="PF09580">
    <property type="entry name" value="Spore_YhcN_YlaJ"/>
    <property type="match status" value="1"/>
</dbReference>
<accession>A0ABS2QWN1</accession>